<gene>
    <name evidence="1" type="ORF">SAMN04488057_103284</name>
</gene>
<evidence type="ECO:0000313" key="1">
    <source>
        <dbReference type="EMBL" id="SHM77537.1"/>
    </source>
</evidence>
<accession>A0A1M7LHP7</accession>
<evidence type="ECO:0000313" key="2">
    <source>
        <dbReference type="Proteomes" id="UP000184513"/>
    </source>
</evidence>
<sequence>MIPEIGDVAWQHGKNRSFLVGHRRRATCHADRTRSVSGTELVYISNAPVNFRELWVYLLMPMINRCLICLLIGSSLACTNLKPIQALSEEALKGLDEFHEIEYSFTRNCLEDCMFSKTSQYQIERNLHCGCSEYQKADTLVRELYHALAEYWNGLLRLSTSEQLRYQLDGPANALQGAGWNQLDSEQLSAIRKLSEIGLNAVAGKYRKKKIRQYMTEAEPHLRQISQKLVFILENNLLGLLEIQKENWYMYYKSLLVDTELNDRERGLVTEKYYSLIDKTDTIRQKTLILTRILDAIAIHHSTLADGEIEVNSEDFGQEVRSMAKSVHDLLYDLEQYKQ</sequence>
<protein>
    <submittedName>
        <fullName evidence="1">Uncharacterized protein</fullName>
    </submittedName>
</protein>
<dbReference type="Proteomes" id="UP000184513">
    <property type="component" value="Unassembled WGS sequence"/>
</dbReference>
<dbReference type="STRING" id="388280.SAMN04488057_103284"/>
<keyword evidence="2" id="KW-1185">Reference proteome</keyword>
<dbReference type="EMBL" id="FRCY01000003">
    <property type="protein sequence ID" value="SHM77537.1"/>
    <property type="molecule type" value="Genomic_DNA"/>
</dbReference>
<reference evidence="1 2" key="1">
    <citation type="submission" date="2016-11" db="EMBL/GenBank/DDBJ databases">
        <authorList>
            <person name="Jaros S."/>
            <person name="Januszkiewicz K."/>
            <person name="Wedrychowicz H."/>
        </authorList>
    </citation>
    <scope>NUCLEOTIDE SEQUENCE [LARGE SCALE GENOMIC DNA]</scope>
    <source>
        <strain evidence="1 2">CGMCC 1.6102</strain>
    </source>
</reference>
<proteinExistence type="predicted"/>
<name>A0A1M7LHP7_9BACT</name>
<organism evidence="1 2">
    <name type="scientific">Cyclobacterium lianum</name>
    <dbReference type="NCBI Taxonomy" id="388280"/>
    <lineage>
        <taxon>Bacteria</taxon>
        <taxon>Pseudomonadati</taxon>
        <taxon>Bacteroidota</taxon>
        <taxon>Cytophagia</taxon>
        <taxon>Cytophagales</taxon>
        <taxon>Cyclobacteriaceae</taxon>
        <taxon>Cyclobacterium</taxon>
    </lineage>
</organism>
<dbReference type="AlphaFoldDB" id="A0A1M7LHP7"/>